<reference evidence="3 4" key="1">
    <citation type="submission" date="2018-02" db="EMBL/GenBank/DDBJ databases">
        <title>Comparative genomes isolates from brazilian mangrove.</title>
        <authorList>
            <person name="Araujo J.E."/>
            <person name="Taketani R.G."/>
            <person name="Silva M.C.P."/>
            <person name="Loureco M.V."/>
            <person name="Andreote F.D."/>
        </authorList>
    </citation>
    <scope>NUCLEOTIDE SEQUENCE [LARGE SCALE GENOMIC DNA]</scope>
    <source>
        <strain evidence="1 4">NAP PRIS-MGV</strain>
        <strain evidence="2 3">Nap-Phe MGV</strain>
    </source>
</reference>
<accession>A0A2S8GAH3</accession>
<dbReference type="EMBL" id="PUHZ01000026">
    <property type="protein sequence ID" value="PQO41458.1"/>
    <property type="molecule type" value="Genomic_DNA"/>
</dbReference>
<evidence type="ECO:0000313" key="1">
    <source>
        <dbReference type="EMBL" id="PQO35373.1"/>
    </source>
</evidence>
<protein>
    <submittedName>
        <fullName evidence="2">Uncharacterized protein</fullName>
    </submittedName>
</protein>
<organism evidence="2 3">
    <name type="scientific">Blastopirellula marina</name>
    <dbReference type="NCBI Taxonomy" id="124"/>
    <lineage>
        <taxon>Bacteria</taxon>
        <taxon>Pseudomonadati</taxon>
        <taxon>Planctomycetota</taxon>
        <taxon>Planctomycetia</taxon>
        <taxon>Pirellulales</taxon>
        <taxon>Pirellulaceae</taxon>
        <taxon>Blastopirellula</taxon>
    </lineage>
</organism>
<name>A0A2S8GAH3_9BACT</name>
<proteinExistence type="predicted"/>
<dbReference type="Proteomes" id="UP000239388">
    <property type="component" value="Unassembled WGS sequence"/>
</dbReference>
<evidence type="ECO:0000313" key="2">
    <source>
        <dbReference type="EMBL" id="PQO41458.1"/>
    </source>
</evidence>
<dbReference type="EMBL" id="PUIB01000015">
    <property type="protein sequence ID" value="PQO35373.1"/>
    <property type="molecule type" value="Genomic_DNA"/>
</dbReference>
<dbReference type="OrthoDB" id="5395677at2"/>
<gene>
    <name evidence="2" type="ORF">C5Y93_30565</name>
    <name evidence="1" type="ORF">C5Y98_13480</name>
</gene>
<evidence type="ECO:0000313" key="3">
    <source>
        <dbReference type="Proteomes" id="UP000237819"/>
    </source>
</evidence>
<dbReference type="RefSeq" id="WP_105339281.1">
    <property type="nucleotide sequence ID" value="NZ_PUHZ01000026.1"/>
</dbReference>
<dbReference type="Proteomes" id="UP000237819">
    <property type="component" value="Unassembled WGS sequence"/>
</dbReference>
<sequence>MDDLRMRQATIRSRAFSLVKRNPQPGFDFSWSMRQLVADMIVRTPELQHIDLSRMAVAVAQARKDVPYGIFASLTPLRFEGGSPTTTRRGRTYRVQRLADERGREMLYILTFYLPRFMDLDFQEKLITIFHELWHVSPKFDGDIRRLPGRCYAHSHSQKEYDEQMGVLANKYLMTAPLRNLYQFLELNFAQLHQQFGRVYGIKIPRPKMELVEKAPPKSKTTKTRRRKTG</sequence>
<evidence type="ECO:0000313" key="4">
    <source>
        <dbReference type="Proteomes" id="UP000239388"/>
    </source>
</evidence>
<dbReference type="AlphaFoldDB" id="A0A2S8GAH3"/>
<comment type="caution">
    <text evidence="2">The sequence shown here is derived from an EMBL/GenBank/DDBJ whole genome shotgun (WGS) entry which is preliminary data.</text>
</comment>